<feature type="chain" id="PRO_5017010747" evidence="2">
    <location>
        <begin position="27"/>
        <end position="208"/>
    </location>
</feature>
<comment type="caution">
    <text evidence="3">The sequence shown here is derived from an EMBL/GenBank/DDBJ whole genome shotgun (WGS) entry which is preliminary data.</text>
</comment>
<gene>
    <name evidence="3" type="ORF">CBM2613_A20013</name>
</gene>
<dbReference type="EMBL" id="OFTH01000012">
    <property type="protein sequence ID" value="SOZ54969.1"/>
    <property type="molecule type" value="Genomic_DNA"/>
</dbReference>
<evidence type="ECO:0000313" key="3">
    <source>
        <dbReference type="EMBL" id="SOZ54969.1"/>
    </source>
</evidence>
<feature type="signal peptide" evidence="2">
    <location>
        <begin position="1"/>
        <end position="26"/>
    </location>
</feature>
<feature type="region of interest" description="Disordered" evidence="1">
    <location>
        <begin position="183"/>
        <end position="208"/>
    </location>
</feature>
<proteinExistence type="predicted"/>
<feature type="compositionally biased region" description="Basic and acidic residues" evidence="1">
    <location>
        <begin position="183"/>
        <end position="193"/>
    </location>
</feature>
<dbReference type="Pfam" id="PF11745">
    <property type="entry name" value="DUF3304"/>
    <property type="match status" value="1"/>
</dbReference>
<dbReference type="Proteomes" id="UP000256952">
    <property type="component" value="Chromosome CBM2613_a"/>
</dbReference>
<name>A0A375DXL3_9BURK</name>
<reference evidence="3" key="1">
    <citation type="submission" date="2018-01" db="EMBL/GenBank/DDBJ databases">
        <authorList>
            <person name="Clerissi C."/>
        </authorList>
    </citation>
    <scope>NUCLEOTIDE SEQUENCE</scope>
    <source>
        <strain evidence="3">Cupriavidus taiwanensis STM 8556</strain>
    </source>
</reference>
<accession>A0A375DXL3</accession>
<dbReference type="InterPro" id="IPR021733">
    <property type="entry name" value="DUF3304"/>
</dbReference>
<evidence type="ECO:0000256" key="1">
    <source>
        <dbReference type="SAM" id="MobiDB-lite"/>
    </source>
</evidence>
<dbReference type="AlphaFoldDB" id="A0A375DXL3"/>
<evidence type="ECO:0000256" key="2">
    <source>
        <dbReference type="SAM" id="SignalP"/>
    </source>
</evidence>
<sequence length="208" mass="23221">MRMTRTIFVFLTAALLGLASCGKAEAPTAAIVEEDDTLGGYVGVLNYTDVPIGVVYVDGQWAGGMVANAGGTSWAGSASVPKHWDPNYKVTIKWSDDELYEKDKKALYTKEVPVEKYPPKGGTYFYVAFYPNHEVKLYLTDWGPGWEGDPYKLEDPKEACLKRKAPENRATCYAPHYRDEYRAWQKQQSHAERSSTATHAPDATRSPQ</sequence>
<keyword evidence="2" id="KW-0732">Signal</keyword>
<organism evidence="3">
    <name type="scientific">Cupriavidus taiwanensis</name>
    <dbReference type="NCBI Taxonomy" id="164546"/>
    <lineage>
        <taxon>Bacteria</taxon>
        <taxon>Pseudomonadati</taxon>
        <taxon>Pseudomonadota</taxon>
        <taxon>Betaproteobacteria</taxon>
        <taxon>Burkholderiales</taxon>
        <taxon>Burkholderiaceae</taxon>
        <taxon>Cupriavidus</taxon>
    </lineage>
</organism>
<protein>
    <submittedName>
        <fullName evidence="3">Hypothethical protein</fullName>
    </submittedName>
</protein>
<dbReference type="PROSITE" id="PS51257">
    <property type="entry name" value="PROKAR_LIPOPROTEIN"/>
    <property type="match status" value="1"/>
</dbReference>